<evidence type="ECO:0000313" key="9">
    <source>
        <dbReference type="Proteomes" id="UP001461498"/>
    </source>
</evidence>
<evidence type="ECO:0000256" key="4">
    <source>
        <dbReference type="ARBA" id="ARBA00023136"/>
    </source>
</evidence>
<evidence type="ECO:0000256" key="2">
    <source>
        <dbReference type="ARBA" id="ARBA00022692"/>
    </source>
</evidence>
<feature type="transmembrane region" description="Helical" evidence="6">
    <location>
        <begin position="122"/>
        <end position="140"/>
    </location>
</feature>
<dbReference type="PROSITE" id="PS50053">
    <property type="entry name" value="UBIQUITIN_2"/>
    <property type="match status" value="1"/>
</dbReference>
<dbReference type="InterPro" id="IPR029071">
    <property type="entry name" value="Ubiquitin-like_domsf"/>
</dbReference>
<dbReference type="Proteomes" id="UP001461498">
    <property type="component" value="Unassembled WGS sequence"/>
</dbReference>
<sequence>MNSEMVKIVIKAPNQMTDDQIIDCQRLWSVSELKEHLFKEYPTHPKPESQKLIYSGKLLSDNMILRDVLKTFGGHEYNTIHLVCSLRESYRARAQVPAPPLVKPVRTTPEPSFISNSPTNNFGIYYIFCLFIYLVIIFTLPA</sequence>
<name>A0AAW1CI09_9HEMI</name>
<evidence type="ECO:0000313" key="8">
    <source>
        <dbReference type="EMBL" id="KAK9498124.1"/>
    </source>
</evidence>
<dbReference type="GO" id="GO:0016020">
    <property type="term" value="C:membrane"/>
    <property type="evidence" value="ECO:0007669"/>
    <property type="project" value="UniProtKB-SubCell"/>
</dbReference>
<evidence type="ECO:0000256" key="3">
    <source>
        <dbReference type="ARBA" id="ARBA00022989"/>
    </source>
</evidence>
<reference evidence="8 9" key="1">
    <citation type="submission" date="2022-12" db="EMBL/GenBank/DDBJ databases">
        <title>Chromosome-level genome assembly of true bugs.</title>
        <authorList>
            <person name="Ma L."/>
            <person name="Li H."/>
        </authorList>
    </citation>
    <scope>NUCLEOTIDE SEQUENCE [LARGE SCALE GENOMIC DNA]</scope>
    <source>
        <strain evidence="8">Lab_2022b</strain>
    </source>
</reference>
<evidence type="ECO:0000259" key="7">
    <source>
        <dbReference type="PROSITE" id="PS50053"/>
    </source>
</evidence>
<dbReference type="Gene3D" id="3.10.20.90">
    <property type="entry name" value="Phosphatidylinositol 3-kinase Catalytic Subunit, Chain A, domain 1"/>
    <property type="match status" value="1"/>
</dbReference>
<dbReference type="GO" id="GO:0030968">
    <property type="term" value="P:endoplasmic reticulum unfolded protein response"/>
    <property type="evidence" value="ECO:0007669"/>
    <property type="project" value="TreeGrafter"/>
</dbReference>
<feature type="domain" description="Ubiquitin-like" evidence="7">
    <location>
        <begin position="6"/>
        <end position="89"/>
    </location>
</feature>
<dbReference type="AlphaFoldDB" id="A0AAW1CI09"/>
<comment type="caution">
    <text evidence="8">The sequence shown here is derived from an EMBL/GenBank/DDBJ whole genome shotgun (WGS) entry which is preliminary data.</text>
</comment>
<evidence type="ECO:0000256" key="5">
    <source>
        <dbReference type="ARBA" id="ARBA00023230"/>
    </source>
</evidence>
<keyword evidence="9" id="KW-1185">Reference proteome</keyword>
<dbReference type="PANTHER" id="PTHR12943">
    <property type="entry name" value="HOMOCYSTEINE-RESPONSIVE ENDOPLASMIC RETICULUM-RESIDENT UNIQUITIN-LIKE DOMAIN HERPUD PROTEIN FAMILY MEMBER"/>
    <property type="match status" value="1"/>
</dbReference>
<keyword evidence="5" id="KW-0834">Unfolded protein response</keyword>
<keyword evidence="4 6" id="KW-0472">Membrane</keyword>
<organism evidence="8 9">
    <name type="scientific">Rhynocoris fuscipes</name>
    <dbReference type="NCBI Taxonomy" id="488301"/>
    <lineage>
        <taxon>Eukaryota</taxon>
        <taxon>Metazoa</taxon>
        <taxon>Ecdysozoa</taxon>
        <taxon>Arthropoda</taxon>
        <taxon>Hexapoda</taxon>
        <taxon>Insecta</taxon>
        <taxon>Pterygota</taxon>
        <taxon>Neoptera</taxon>
        <taxon>Paraneoptera</taxon>
        <taxon>Hemiptera</taxon>
        <taxon>Heteroptera</taxon>
        <taxon>Panheteroptera</taxon>
        <taxon>Cimicomorpha</taxon>
        <taxon>Reduviidae</taxon>
        <taxon>Harpactorinae</taxon>
        <taxon>Harpactorini</taxon>
        <taxon>Rhynocoris</taxon>
    </lineage>
</organism>
<dbReference type="SMART" id="SM00213">
    <property type="entry name" value="UBQ"/>
    <property type="match status" value="1"/>
</dbReference>
<dbReference type="InterPro" id="IPR000626">
    <property type="entry name" value="Ubiquitin-like_dom"/>
</dbReference>
<evidence type="ECO:0000256" key="6">
    <source>
        <dbReference type="SAM" id="Phobius"/>
    </source>
</evidence>
<dbReference type="Pfam" id="PF00240">
    <property type="entry name" value="ubiquitin"/>
    <property type="match status" value="1"/>
</dbReference>
<dbReference type="CDD" id="cd01790">
    <property type="entry name" value="Ubl_HERP"/>
    <property type="match status" value="1"/>
</dbReference>
<evidence type="ECO:0000256" key="1">
    <source>
        <dbReference type="ARBA" id="ARBA00004370"/>
    </source>
</evidence>
<comment type="subcellular location">
    <subcellularLocation>
        <location evidence="1">Membrane</location>
    </subcellularLocation>
</comment>
<keyword evidence="2 6" id="KW-0812">Transmembrane</keyword>
<dbReference type="SUPFAM" id="SSF54236">
    <property type="entry name" value="Ubiquitin-like"/>
    <property type="match status" value="1"/>
</dbReference>
<proteinExistence type="predicted"/>
<protein>
    <recommendedName>
        <fullName evidence="7">Ubiquitin-like domain-containing protein</fullName>
    </recommendedName>
</protein>
<dbReference type="EMBL" id="JAPXFL010000013">
    <property type="protein sequence ID" value="KAK9498124.1"/>
    <property type="molecule type" value="Genomic_DNA"/>
</dbReference>
<accession>A0AAW1CI09</accession>
<dbReference type="FunFam" id="3.10.20.90:FF:000046">
    <property type="entry name" value="Homocysteine-responsive endoplasmic reticulum-resident ubiquitin-like domain member 2 protein"/>
    <property type="match status" value="1"/>
</dbReference>
<gene>
    <name evidence="8" type="ORF">O3M35_004003</name>
</gene>
<keyword evidence="3 6" id="KW-1133">Transmembrane helix</keyword>
<dbReference type="InterPro" id="IPR039751">
    <property type="entry name" value="HERPUD1/2"/>
</dbReference>
<dbReference type="PANTHER" id="PTHR12943:SF27">
    <property type="entry name" value="HOMOCYSTEINE-INDUCED ENDOPLASMIC RETICULUM PROTEIN, ISOFORM A"/>
    <property type="match status" value="1"/>
</dbReference>